<evidence type="ECO:0000313" key="4">
    <source>
        <dbReference type="Proteomes" id="UP000274504"/>
    </source>
</evidence>
<gene>
    <name evidence="2" type="ORF">HDID_LOCUS2031</name>
    <name evidence="3" type="ORF">WMSIL1_LOCUS13577</name>
</gene>
<dbReference type="OrthoDB" id="6285192at2759"/>
<proteinExistence type="predicted"/>
<evidence type="ECO:0000313" key="5">
    <source>
        <dbReference type="Proteomes" id="UP000321570"/>
    </source>
</evidence>
<feature type="region of interest" description="Disordered" evidence="1">
    <location>
        <begin position="133"/>
        <end position="157"/>
    </location>
</feature>
<feature type="compositionally biased region" description="Polar residues" evidence="1">
    <location>
        <begin position="144"/>
        <end position="157"/>
    </location>
</feature>
<dbReference type="AlphaFoldDB" id="A0A0R3SBY1"/>
<sequence>MAIQISAVSYAFLNSYAYGPPQYKEGFLLGKYDESRLVDYILASVPFPLRSSKNPPDIPGQNILGIYRCVPERKPFEFSINDLLSIPEKCKYFCLIEYQDSQISLKFFRVNPRRMPATSPVEYIIFPRLPESDDAEEEKPHPQPKSQIDSPISSRLDSINNRSTQLRQVMTELLINFSK</sequence>
<evidence type="ECO:0000256" key="1">
    <source>
        <dbReference type="SAM" id="MobiDB-lite"/>
    </source>
</evidence>
<evidence type="ECO:0000313" key="3">
    <source>
        <dbReference type="EMBL" id="VUZ55838.1"/>
    </source>
</evidence>
<reference evidence="3 5" key="3">
    <citation type="submission" date="2019-07" db="EMBL/GenBank/DDBJ databases">
        <authorList>
            <person name="Jastrzebski P J."/>
            <person name="Paukszto L."/>
            <person name="Jastrzebski P J."/>
        </authorList>
    </citation>
    <scope>NUCLEOTIDE SEQUENCE [LARGE SCALE GENOMIC DNA]</scope>
    <source>
        <strain evidence="3 5">WMS-il1</strain>
    </source>
</reference>
<accession>A0A0R3SBY1</accession>
<protein>
    <submittedName>
        <fullName evidence="6">UDENN domain-containing protein</fullName>
    </submittedName>
</protein>
<dbReference type="WBParaSite" id="HDID_0000203001-mRNA-1">
    <property type="protein sequence ID" value="HDID_0000203001-mRNA-1"/>
    <property type="gene ID" value="HDID_0000203001"/>
</dbReference>
<dbReference type="Proteomes" id="UP000321570">
    <property type="component" value="Unassembled WGS sequence"/>
</dbReference>
<organism evidence="6">
    <name type="scientific">Hymenolepis diminuta</name>
    <name type="common">Rat tapeworm</name>
    <dbReference type="NCBI Taxonomy" id="6216"/>
    <lineage>
        <taxon>Eukaryota</taxon>
        <taxon>Metazoa</taxon>
        <taxon>Spiralia</taxon>
        <taxon>Lophotrochozoa</taxon>
        <taxon>Platyhelminthes</taxon>
        <taxon>Cestoda</taxon>
        <taxon>Eucestoda</taxon>
        <taxon>Cyclophyllidea</taxon>
        <taxon>Hymenolepididae</taxon>
        <taxon>Hymenolepis</taxon>
    </lineage>
</organism>
<evidence type="ECO:0000313" key="6">
    <source>
        <dbReference type="WBParaSite" id="HDID_0000203001-mRNA-1"/>
    </source>
</evidence>
<reference evidence="2 4" key="2">
    <citation type="submission" date="2018-11" db="EMBL/GenBank/DDBJ databases">
        <authorList>
            <consortium name="Pathogen Informatics"/>
        </authorList>
    </citation>
    <scope>NUCLEOTIDE SEQUENCE [LARGE SCALE GENOMIC DNA]</scope>
</reference>
<reference evidence="6" key="1">
    <citation type="submission" date="2017-02" db="UniProtKB">
        <authorList>
            <consortium name="WormBaseParasite"/>
        </authorList>
    </citation>
    <scope>IDENTIFICATION</scope>
</reference>
<dbReference type="Proteomes" id="UP000274504">
    <property type="component" value="Unassembled WGS sequence"/>
</dbReference>
<dbReference type="EMBL" id="UYSG01000445">
    <property type="protein sequence ID" value="VDL19492.1"/>
    <property type="molecule type" value="Genomic_DNA"/>
</dbReference>
<keyword evidence="5" id="KW-1185">Reference proteome</keyword>
<dbReference type="EMBL" id="CABIJS010000697">
    <property type="protein sequence ID" value="VUZ55838.1"/>
    <property type="molecule type" value="Genomic_DNA"/>
</dbReference>
<evidence type="ECO:0000313" key="2">
    <source>
        <dbReference type="EMBL" id="VDL19492.1"/>
    </source>
</evidence>
<name>A0A0R3SBY1_HYMDI</name>